<dbReference type="GO" id="GO:0006508">
    <property type="term" value="P:proteolysis"/>
    <property type="evidence" value="ECO:0007669"/>
    <property type="project" value="UniProtKB-KW"/>
</dbReference>
<dbReference type="EMBL" id="CP021965">
    <property type="protein sequence ID" value="AWV34912.1"/>
    <property type="molecule type" value="Genomic_DNA"/>
</dbReference>
<evidence type="ECO:0000256" key="8">
    <source>
        <dbReference type="SAM" id="Phobius"/>
    </source>
</evidence>
<evidence type="ECO:0000256" key="5">
    <source>
        <dbReference type="ARBA" id="ARBA00022801"/>
    </source>
</evidence>
<evidence type="ECO:0000256" key="7">
    <source>
        <dbReference type="ARBA" id="ARBA00023136"/>
    </source>
</evidence>
<evidence type="ECO:0000256" key="6">
    <source>
        <dbReference type="ARBA" id="ARBA00022989"/>
    </source>
</evidence>
<protein>
    <submittedName>
        <fullName evidence="9">Accessory regulator AgrB</fullName>
    </submittedName>
</protein>
<evidence type="ECO:0000256" key="4">
    <source>
        <dbReference type="ARBA" id="ARBA00022692"/>
    </source>
</evidence>
<evidence type="ECO:0000256" key="3">
    <source>
        <dbReference type="ARBA" id="ARBA00022670"/>
    </source>
</evidence>
<feature type="transmembrane region" description="Helical" evidence="8">
    <location>
        <begin position="75"/>
        <end position="92"/>
    </location>
</feature>
<keyword evidence="5" id="KW-0378">Hydrolase</keyword>
<keyword evidence="3" id="KW-0645">Protease</keyword>
<dbReference type="Pfam" id="PF04647">
    <property type="entry name" value="AgrB"/>
    <property type="match status" value="1"/>
</dbReference>
<organism evidence="9 10">
    <name type="scientific">Paenibacillus odorifer</name>
    <dbReference type="NCBI Taxonomy" id="189426"/>
    <lineage>
        <taxon>Bacteria</taxon>
        <taxon>Bacillati</taxon>
        <taxon>Bacillota</taxon>
        <taxon>Bacilli</taxon>
        <taxon>Bacillales</taxon>
        <taxon>Paenibacillaceae</taxon>
        <taxon>Paenibacillus</taxon>
    </lineage>
</organism>
<keyword evidence="4 8" id="KW-0812">Transmembrane</keyword>
<dbReference type="GO" id="GO:0008233">
    <property type="term" value="F:peptidase activity"/>
    <property type="evidence" value="ECO:0007669"/>
    <property type="project" value="UniProtKB-KW"/>
</dbReference>
<evidence type="ECO:0000256" key="1">
    <source>
        <dbReference type="ARBA" id="ARBA00022475"/>
    </source>
</evidence>
<dbReference type="GO" id="GO:0016020">
    <property type="term" value="C:membrane"/>
    <property type="evidence" value="ECO:0007669"/>
    <property type="project" value="InterPro"/>
</dbReference>
<reference evidence="9 10" key="1">
    <citation type="submission" date="2017-06" db="EMBL/GenBank/DDBJ databases">
        <title>Complete genome sequence of Paenibacillus odorifer CBA7130.</title>
        <authorList>
            <person name="Nam Y.-D."/>
            <person name="Kang J."/>
            <person name="Chung W.-H."/>
        </authorList>
    </citation>
    <scope>NUCLEOTIDE SEQUENCE [LARGE SCALE GENOMIC DNA]</scope>
    <source>
        <strain evidence="9 10">CBA7130</strain>
    </source>
</reference>
<sequence>MEYYYGDIYISHTKRIEITMSHLTFKIVEVIKKSNPEQTHSIEIMHYALSIILNTLFIIIASLCIGGLTGQLKETFLALFSFMLLRMSSGGVHLKSARSCNIVSIFICSLIPHITYLIHNHFIWINLFSLLVMILCAPNPDANAQIPKEWYLGLKIISIILVSLNFWIHSFVIGLAFLVQSFTVIIPLQRRSIK</sequence>
<feature type="transmembrane region" description="Helical" evidence="8">
    <location>
        <begin position="99"/>
        <end position="116"/>
    </location>
</feature>
<evidence type="ECO:0000313" key="9">
    <source>
        <dbReference type="EMBL" id="AWV34912.1"/>
    </source>
</evidence>
<gene>
    <name evidence="9" type="ORF">CD191_21035</name>
</gene>
<evidence type="ECO:0000313" key="10">
    <source>
        <dbReference type="Proteomes" id="UP000249163"/>
    </source>
</evidence>
<proteinExistence type="predicted"/>
<dbReference type="GO" id="GO:0009372">
    <property type="term" value="P:quorum sensing"/>
    <property type="evidence" value="ECO:0007669"/>
    <property type="project" value="UniProtKB-KW"/>
</dbReference>
<name>A0AAD0KL70_9BACL</name>
<dbReference type="InterPro" id="IPR006741">
    <property type="entry name" value="AgrB"/>
</dbReference>
<evidence type="ECO:0000256" key="2">
    <source>
        <dbReference type="ARBA" id="ARBA00022654"/>
    </source>
</evidence>
<accession>A0AAD0KL70</accession>
<dbReference type="SMART" id="SM00793">
    <property type="entry name" value="AgrB"/>
    <property type="match status" value="1"/>
</dbReference>
<keyword evidence="2" id="KW-0673">Quorum sensing</keyword>
<dbReference type="Proteomes" id="UP000249163">
    <property type="component" value="Chromosome"/>
</dbReference>
<keyword evidence="7 8" id="KW-0472">Membrane</keyword>
<keyword evidence="6 8" id="KW-1133">Transmembrane helix</keyword>
<feature type="transmembrane region" description="Helical" evidence="8">
    <location>
        <begin position="172"/>
        <end position="188"/>
    </location>
</feature>
<feature type="transmembrane region" description="Helical" evidence="8">
    <location>
        <begin position="47"/>
        <end position="69"/>
    </location>
</feature>
<keyword evidence="1" id="KW-1003">Cell membrane</keyword>
<dbReference type="AlphaFoldDB" id="A0AAD0KL70"/>